<accession>A4TYC0</accession>
<dbReference type="EMBL" id="CU459003">
    <property type="protein sequence ID" value="CAM75627.1"/>
    <property type="molecule type" value="Genomic_DNA"/>
</dbReference>
<reference evidence="1" key="1">
    <citation type="journal article" date="2007" name="J. Bacteriol.">
        <title>Comparative genome analysis of four magnetotactic bacteria reveals a complex set of group-specific genes implicated in magnetosome biomineralization and function.</title>
        <authorList>
            <person name="Richter M."/>
            <person name="Kube M."/>
            <person name="Bazylinski D.A."/>
            <person name="Lombardot T."/>
            <person name="Gloeckner F.O."/>
            <person name="Reinhardt R."/>
            <person name="Schueler D."/>
        </authorList>
    </citation>
    <scope>NUCLEOTIDE SEQUENCE</scope>
    <source>
        <strain evidence="1">MSR-1</strain>
    </source>
</reference>
<organism evidence="1">
    <name type="scientific">Magnetospirillum gryphiswaldense</name>
    <dbReference type="NCBI Taxonomy" id="55518"/>
    <lineage>
        <taxon>Bacteria</taxon>
        <taxon>Pseudomonadati</taxon>
        <taxon>Pseudomonadota</taxon>
        <taxon>Alphaproteobacteria</taxon>
        <taxon>Rhodospirillales</taxon>
        <taxon>Rhodospirillaceae</taxon>
        <taxon>Magnetospirillum</taxon>
    </lineage>
</organism>
<evidence type="ECO:0000313" key="1">
    <source>
        <dbReference type="EMBL" id="CAM75627.1"/>
    </source>
</evidence>
<name>A4TYC0_9PROT</name>
<sequence>MLLLLIHVVRAPCTPRSGPLSTKSAGTIRGA</sequence>
<proteinExistence type="predicted"/>
<dbReference type="AlphaFoldDB" id="A4TYC0"/>
<gene>
    <name evidence="1" type="ORF">MGR_1552</name>
</gene>
<protein>
    <submittedName>
        <fullName evidence="1">Uncharacterized protein</fullName>
    </submittedName>
</protein>